<gene>
    <name evidence="1" type="ORF">GCM10022239_05610</name>
</gene>
<dbReference type="InterPro" id="IPR035959">
    <property type="entry name" value="RutC-like_sf"/>
</dbReference>
<dbReference type="Gene3D" id="3.30.1330.40">
    <property type="entry name" value="RutC-like"/>
    <property type="match status" value="1"/>
</dbReference>
<dbReference type="EMBL" id="BAABAE010000001">
    <property type="protein sequence ID" value="GAA3731944.1"/>
    <property type="molecule type" value="Genomic_DNA"/>
</dbReference>
<reference evidence="2" key="1">
    <citation type="journal article" date="2019" name="Int. J. Syst. Evol. Microbiol.">
        <title>The Global Catalogue of Microorganisms (GCM) 10K type strain sequencing project: providing services to taxonomists for standard genome sequencing and annotation.</title>
        <authorList>
            <consortium name="The Broad Institute Genomics Platform"/>
            <consortium name="The Broad Institute Genome Sequencing Center for Infectious Disease"/>
            <person name="Wu L."/>
            <person name="Ma J."/>
        </authorList>
    </citation>
    <scope>NUCLEOTIDE SEQUENCE [LARGE SCALE GENOMIC DNA]</scope>
    <source>
        <strain evidence="2">JCM 16949</strain>
    </source>
</reference>
<dbReference type="InterPro" id="IPR006175">
    <property type="entry name" value="YjgF/YER057c/UK114"/>
</dbReference>
<evidence type="ECO:0000313" key="1">
    <source>
        <dbReference type="EMBL" id="GAA3731944.1"/>
    </source>
</evidence>
<keyword evidence="2" id="KW-1185">Reference proteome</keyword>
<dbReference type="Proteomes" id="UP001501004">
    <property type="component" value="Unassembled WGS sequence"/>
</dbReference>
<dbReference type="PANTHER" id="PTHR11803:SF39">
    <property type="entry name" value="2-IMINOBUTANOATE_2-IMINOPROPANOATE DEAMINASE"/>
    <property type="match status" value="1"/>
</dbReference>
<dbReference type="CDD" id="cd00448">
    <property type="entry name" value="YjgF_YER057c_UK114_family"/>
    <property type="match status" value="1"/>
</dbReference>
<proteinExistence type="predicted"/>
<protein>
    <submittedName>
        <fullName evidence="1">Rid family detoxifying hydrolase</fullName>
    </submittedName>
</protein>
<sequence>MPKTVINIPDAPQPGGPYNQAVVANGLVFVAGFGPRDPKTREILGDDIAAQTRITLRHIESVLASHGLGLSDLVQVTAYLQDPARDKAAFNAAYAEVVPQPWPARATIGAQLAGFLVELDAIAVDHSSEEPAA</sequence>
<dbReference type="Pfam" id="PF01042">
    <property type="entry name" value="Ribonuc_L-PSP"/>
    <property type="match status" value="1"/>
</dbReference>
<name>A0ABP7F8R1_9MICO</name>
<accession>A0ABP7F8R1</accession>
<dbReference type="PANTHER" id="PTHR11803">
    <property type="entry name" value="2-IMINOBUTANOATE/2-IMINOPROPANOATE DEAMINASE RIDA"/>
    <property type="match status" value="1"/>
</dbReference>
<dbReference type="GO" id="GO:0016787">
    <property type="term" value="F:hydrolase activity"/>
    <property type="evidence" value="ECO:0007669"/>
    <property type="project" value="UniProtKB-KW"/>
</dbReference>
<organism evidence="1 2">
    <name type="scientific">Leifsonella bigeumensis</name>
    <dbReference type="NCBI Taxonomy" id="433643"/>
    <lineage>
        <taxon>Bacteria</taxon>
        <taxon>Bacillati</taxon>
        <taxon>Actinomycetota</taxon>
        <taxon>Actinomycetes</taxon>
        <taxon>Micrococcales</taxon>
        <taxon>Microbacteriaceae</taxon>
        <taxon>Leifsonella</taxon>
    </lineage>
</organism>
<comment type="caution">
    <text evidence="1">The sequence shown here is derived from an EMBL/GenBank/DDBJ whole genome shotgun (WGS) entry which is preliminary data.</text>
</comment>
<dbReference type="RefSeq" id="WP_344753449.1">
    <property type="nucleotide sequence ID" value="NZ_BAABAE010000001.1"/>
</dbReference>
<dbReference type="SUPFAM" id="SSF55298">
    <property type="entry name" value="YjgF-like"/>
    <property type="match status" value="1"/>
</dbReference>
<keyword evidence="1" id="KW-0378">Hydrolase</keyword>
<evidence type="ECO:0000313" key="2">
    <source>
        <dbReference type="Proteomes" id="UP001501004"/>
    </source>
</evidence>